<dbReference type="InterPro" id="IPR035985">
    <property type="entry name" value="Ubiquitin-activating_enz"/>
</dbReference>
<feature type="region of interest" description="Disordered" evidence="5">
    <location>
        <begin position="314"/>
        <end position="337"/>
    </location>
</feature>
<protein>
    <recommendedName>
        <fullName evidence="4">NEDD8-activating enzyme E1 regulatory subunit</fullName>
    </recommendedName>
</protein>
<dbReference type="Gene3D" id="3.40.50.720">
    <property type="entry name" value="NAD(P)-binding Rossmann-like Domain"/>
    <property type="match status" value="2"/>
</dbReference>
<keyword evidence="3 4" id="KW-0833">Ubl conjugation pathway</keyword>
<evidence type="ECO:0000313" key="8">
    <source>
        <dbReference type="Proteomes" id="UP001149813"/>
    </source>
</evidence>
<evidence type="ECO:0000256" key="3">
    <source>
        <dbReference type="ARBA" id="ARBA00022786"/>
    </source>
</evidence>
<feature type="domain" description="THIF-type NAD/FAD binding fold" evidence="6">
    <location>
        <begin position="29"/>
        <end position="574"/>
    </location>
</feature>
<dbReference type="GO" id="GO:0045116">
    <property type="term" value="P:protein neddylation"/>
    <property type="evidence" value="ECO:0007669"/>
    <property type="project" value="UniProtKB-UniRule"/>
</dbReference>
<dbReference type="GO" id="GO:0019781">
    <property type="term" value="F:NEDD8 activating enzyme activity"/>
    <property type="evidence" value="ECO:0007669"/>
    <property type="project" value="UniProtKB-UniRule"/>
</dbReference>
<comment type="function">
    <text evidence="4">Regulatory subunit of the dimeric UBA3-ULA1 E1 enzyme.</text>
</comment>
<dbReference type="SUPFAM" id="SSF69572">
    <property type="entry name" value="Activating enzymes of the ubiquitin-like proteins"/>
    <property type="match status" value="1"/>
</dbReference>
<gene>
    <name evidence="7" type="ORF">LPJ53_004898</name>
</gene>
<evidence type="ECO:0000256" key="4">
    <source>
        <dbReference type="PIRNR" id="PIRNR039099"/>
    </source>
</evidence>
<comment type="pathway">
    <text evidence="1 4">Protein modification; protein neddylation.</text>
</comment>
<dbReference type="InterPro" id="IPR030667">
    <property type="entry name" value="APP-BP1"/>
</dbReference>
<dbReference type="PIRSF" id="PIRSF039099">
    <property type="entry name" value="APP-BP1"/>
    <property type="match status" value="1"/>
</dbReference>
<proteinExistence type="inferred from homology"/>
<evidence type="ECO:0000313" key="7">
    <source>
        <dbReference type="EMBL" id="KAJ1720477.1"/>
    </source>
</evidence>
<keyword evidence="8" id="KW-1185">Reference proteome</keyword>
<dbReference type="Pfam" id="PF00899">
    <property type="entry name" value="ThiF"/>
    <property type="match status" value="1"/>
</dbReference>
<evidence type="ECO:0000256" key="5">
    <source>
        <dbReference type="SAM" id="MobiDB-lite"/>
    </source>
</evidence>
<accession>A0A9W8CR49</accession>
<dbReference type="OrthoDB" id="1708823at2759"/>
<evidence type="ECO:0000256" key="1">
    <source>
        <dbReference type="ARBA" id="ARBA00005032"/>
    </source>
</evidence>
<evidence type="ECO:0000259" key="6">
    <source>
        <dbReference type="Pfam" id="PF00899"/>
    </source>
</evidence>
<dbReference type="GO" id="GO:0005737">
    <property type="term" value="C:cytoplasm"/>
    <property type="evidence" value="ECO:0007669"/>
    <property type="project" value="TreeGrafter"/>
</dbReference>
<dbReference type="InterPro" id="IPR045886">
    <property type="entry name" value="ThiF/MoeB/HesA"/>
</dbReference>
<dbReference type="InterPro" id="IPR000594">
    <property type="entry name" value="ThiF_NAD_FAD-bd"/>
</dbReference>
<evidence type="ECO:0000256" key="2">
    <source>
        <dbReference type="ARBA" id="ARBA00006868"/>
    </source>
</evidence>
<name>A0A9W8CR49_9FUNG</name>
<dbReference type="AlphaFoldDB" id="A0A9W8CR49"/>
<feature type="region of interest" description="Disordered" evidence="5">
    <location>
        <begin position="1"/>
        <end position="23"/>
    </location>
</feature>
<reference evidence="7" key="1">
    <citation type="submission" date="2022-07" db="EMBL/GenBank/DDBJ databases">
        <title>Phylogenomic reconstructions and comparative analyses of Kickxellomycotina fungi.</title>
        <authorList>
            <person name="Reynolds N.K."/>
            <person name="Stajich J.E."/>
            <person name="Barry K."/>
            <person name="Grigoriev I.V."/>
            <person name="Crous P."/>
            <person name="Smith M.E."/>
        </authorList>
    </citation>
    <scope>NUCLEOTIDE SEQUENCE</scope>
    <source>
        <strain evidence="7">NBRC 32514</strain>
    </source>
</reference>
<comment type="similarity">
    <text evidence="2 4">Belongs to the ubiquitin-activating E1 family. ULA1 subfamily.</text>
</comment>
<dbReference type="Proteomes" id="UP001149813">
    <property type="component" value="Unassembled WGS sequence"/>
</dbReference>
<dbReference type="EMBL" id="JANBOJ010000254">
    <property type="protein sequence ID" value="KAJ1720477.1"/>
    <property type="molecule type" value="Genomic_DNA"/>
</dbReference>
<dbReference type="PANTHER" id="PTHR10953">
    <property type="entry name" value="UBIQUITIN-ACTIVATING ENZYME E1"/>
    <property type="match status" value="1"/>
</dbReference>
<sequence length="579" mass="62741">MRRPLSVDSSAISPDTKRMRPETDKAQLYDRQLRLWHESGQTALENAHVCVFGSSALASESLKNLVLPGIGRFTVIDDATVDDQDVLANFFVQHDDAGKPRAECIVAGLAELNPDARGVAVVRAPADVLGSCESSDTDLVSSASLVMACGLPDALVHDLGLRCWQLGTPLIVASAAGFMASIRTVVPEHAVVESHADMKQDLRLSAPFPALLSHVDGIDLNTLDPTELGHVPYAIIIVKALQKWAAANNLTLGKDTIDIPYSRIREMRDIVRAMAPASDEENFVEASKNLNANCTAYEIAFEVLQIIGDAAASETPTNSGSDDADLQASPSASIPTDGGSKDKFWLMAKALRRFTESDYAEGKLPLSGAIPDMKADTKSYIALQRIYKQKADEDKAEFSKHIHEILDAAGLPQDYVSQAEIDTYCKNARRLRLLRFTPIHTELKGKPSNIDELAFSEALHHYVLFRSSGIFFEKHRRYPGVPDGVKHVDLDDLVAADAVELETIGNGLLVSWGIADQTVPDGLVAEFARSGHDELHNIASLSGGVIAQEAIKLVTHQYVPANNMCIVDGAATKIHVARV</sequence>
<dbReference type="PANTHER" id="PTHR10953:SF29">
    <property type="entry name" value="NEDD8-ACTIVATING ENZYME E1 REGULATORY SUBUNIT"/>
    <property type="match status" value="1"/>
</dbReference>
<organism evidence="7 8">
    <name type="scientific">Coemansia erecta</name>
    <dbReference type="NCBI Taxonomy" id="147472"/>
    <lineage>
        <taxon>Eukaryota</taxon>
        <taxon>Fungi</taxon>
        <taxon>Fungi incertae sedis</taxon>
        <taxon>Zoopagomycota</taxon>
        <taxon>Kickxellomycotina</taxon>
        <taxon>Kickxellomycetes</taxon>
        <taxon>Kickxellales</taxon>
        <taxon>Kickxellaceae</taxon>
        <taxon>Coemansia</taxon>
    </lineage>
</organism>
<comment type="caution">
    <text evidence="7">The sequence shown here is derived from an EMBL/GenBank/DDBJ whole genome shotgun (WGS) entry which is preliminary data.</text>
</comment>